<proteinExistence type="predicted"/>
<accession>A0A6B3N342</accession>
<gene>
    <name evidence="2" type="ORF">F6J89_10895</name>
</gene>
<comment type="caution">
    <text evidence="2">The sequence shown here is derived from an EMBL/GenBank/DDBJ whole genome shotgun (WGS) entry which is preliminary data.</text>
</comment>
<protein>
    <submittedName>
        <fullName evidence="2">Helix-turn-helix domain-containing protein</fullName>
    </submittedName>
</protein>
<name>A0A6B3N342_9CYAN</name>
<feature type="region of interest" description="Disordered" evidence="1">
    <location>
        <begin position="173"/>
        <end position="197"/>
    </location>
</feature>
<dbReference type="EMBL" id="JAAHFQ010000173">
    <property type="protein sequence ID" value="NER28116.1"/>
    <property type="molecule type" value="Genomic_DNA"/>
</dbReference>
<dbReference type="Gene3D" id="1.10.10.60">
    <property type="entry name" value="Homeodomain-like"/>
    <property type="match status" value="1"/>
</dbReference>
<evidence type="ECO:0000256" key="1">
    <source>
        <dbReference type="SAM" id="MobiDB-lite"/>
    </source>
</evidence>
<dbReference type="AlphaFoldDB" id="A0A6B3N342"/>
<feature type="compositionally biased region" description="Polar residues" evidence="1">
    <location>
        <begin position="63"/>
        <end position="72"/>
    </location>
</feature>
<evidence type="ECO:0000313" key="2">
    <source>
        <dbReference type="EMBL" id="NER28116.1"/>
    </source>
</evidence>
<organism evidence="2">
    <name type="scientific">Symploca sp. SIO1C4</name>
    <dbReference type="NCBI Taxonomy" id="2607765"/>
    <lineage>
        <taxon>Bacteria</taxon>
        <taxon>Bacillati</taxon>
        <taxon>Cyanobacteriota</taxon>
        <taxon>Cyanophyceae</taxon>
        <taxon>Coleofasciculales</taxon>
        <taxon>Coleofasciculaceae</taxon>
        <taxon>Symploca</taxon>
    </lineage>
</organism>
<feature type="region of interest" description="Disordered" evidence="1">
    <location>
        <begin position="59"/>
        <end position="137"/>
    </location>
</feature>
<sequence length="197" mass="22096">MSPRKLSDADKSEILELYRQQSETTSTLATRYGVSNSTISRILKSSLVESEYEALIQQKRLGRTSSSSTHSIENAPPPTDAEAESSLPIPIAQPAVESEESESELASNSNDGRRRRRRSSVPSKPVYEEHAIQTELQLDITAEPQEDEAFDEIEFSATTNLEGLLDEDLIDLDEDDEDLDDLDEDDDDDWEEEELDS</sequence>
<reference evidence="2" key="1">
    <citation type="submission" date="2019-11" db="EMBL/GenBank/DDBJ databases">
        <title>Genomic insights into an expanded diversity of filamentous marine cyanobacteria reveals the extraordinary biosynthetic potential of Moorea and Okeania.</title>
        <authorList>
            <person name="Ferreira Leao T."/>
            <person name="Wang M."/>
            <person name="Moss N."/>
            <person name="Da Silva R."/>
            <person name="Sanders J."/>
            <person name="Nurk S."/>
            <person name="Gurevich A."/>
            <person name="Humphrey G."/>
            <person name="Reher R."/>
            <person name="Zhu Q."/>
            <person name="Belda-Ferre P."/>
            <person name="Glukhov E."/>
            <person name="Rex R."/>
            <person name="Dorrestein P.C."/>
            <person name="Knight R."/>
            <person name="Pevzner P."/>
            <person name="Gerwick W.H."/>
            <person name="Gerwick L."/>
        </authorList>
    </citation>
    <scope>NUCLEOTIDE SEQUENCE</scope>
    <source>
        <strain evidence="2">SIO1C4</strain>
    </source>
</reference>
<feature type="non-terminal residue" evidence="2">
    <location>
        <position position="197"/>
    </location>
</feature>